<dbReference type="PROSITE" id="PS51257">
    <property type="entry name" value="PROKAR_LIPOPROTEIN"/>
    <property type="match status" value="1"/>
</dbReference>
<evidence type="ECO:0000313" key="1">
    <source>
        <dbReference type="EMBL" id="SDJ28014.1"/>
    </source>
</evidence>
<protein>
    <recommendedName>
        <fullName evidence="3">Lipoprotein</fullName>
    </recommendedName>
</protein>
<evidence type="ECO:0008006" key="3">
    <source>
        <dbReference type="Google" id="ProtNLM"/>
    </source>
</evidence>
<accession>A0A1G8SFS8</accession>
<name>A0A1G8SFS8_9FLAO</name>
<sequence length="239" mass="26208">MKKIIICLTIVFTAISCETENEYSNPSENAKDTVAYSKAGDTEPQNPSNPYDMAGQVHNQIAEHYIGGPSSPPRILLAEYVDGLALQNPDFAMLGNDYMPISLPGIVYILNNSDKTAAEALGTFEMSNSLKQGLLAFIQQVAALGRQNKDYSEIYNYIVSYETGIIAGTALKPEDKKAILTLTSITRYSSYFAKKQKQKPRDRDWDVSVGCLVACLSGTTESTQRAVTKSLVSEILINE</sequence>
<organism evidence="1 2">
    <name type="scientific">Flavobacterium noncentrifugens</name>
    <dbReference type="NCBI Taxonomy" id="1128970"/>
    <lineage>
        <taxon>Bacteria</taxon>
        <taxon>Pseudomonadati</taxon>
        <taxon>Bacteroidota</taxon>
        <taxon>Flavobacteriia</taxon>
        <taxon>Flavobacteriales</taxon>
        <taxon>Flavobacteriaceae</taxon>
        <taxon>Flavobacterium</taxon>
    </lineage>
</organism>
<reference evidence="1 2" key="1">
    <citation type="submission" date="2016-10" db="EMBL/GenBank/DDBJ databases">
        <authorList>
            <person name="de Groot N.N."/>
        </authorList>
    </citation>
    <scope>NUCLEOTIDE SEQUENCE [LARGE SCALE GENOMIC DNA]</scope>
    <source>
        <strain evidence="1 2">CGMCC 1.10076</strain>
    </source>
</reference>
<proteinExistence type="predicted"/>
<dbReference type="Proteomes" id="UP000199580">
    <property type="component" value="Unassembled WGS sequence"/>
</dbReference>
<dbReference type="OrthoDB" id="646079at2"/>
<dbReference type="AlphaFoldDB" id="A0A1G8SFS8"/>
<keyword evidence="2" id="KW-1185">Reference proteome</keyword>
<gene>
    <name evidence="1" type="ORF">SAMN04487935_0536</name>
</gene>
<dbReference type="RefSeq" id="WP_091391717.1">
    <property type="nucleotide sequence ID" value="NZ_BKAI01000002.1"/>
</dbReference>
<dbReference type="EMBL" id="FNEZ01000001">
    <property type="protein sequence ID" value="SDJ28014.1"/>
    <property type="molecule type" value="Genomic_DNA"/>
</dbReference>
<evidence type="ECO:0000313" key="2">
    <source>
        <dbReference type="Proteomes" id="UP000199580"/>
    </source>
</evidence>